<feature type="compositionally biased region" description="Low complexity" evidence="1">
    <location>
        <begin position="64"/>
        <end position="75"/>
    </location>
</feature>
<reference evidence="3" key="1">
    <citation type="journal article" date="2019" name="Int. J. Syst. Evol. Microbiol.">
        <title>The Global Catalogue of Microorganisms (GCM) 10K type strain sequencing project: providing services to taxonomists for standard genome sequencing and annotation.</title>
        <authorList>
            <consortium name="The Broad Institute Genomics Platform"/>
            <consortium name="The Broad Institute Genome Sequencing Center for Infectious Disease"/>
            <person name="Wu L."/>
            <person name="Ma J."/>
        </authorList>
    </citation>
    <scope>NUCLEOTIDE SEQUENCE [LARGE SCALE GENOMIC DNA]</scope>
    <source>
        <strain evidence="3">CGMCC 1.15772</strain>
    </source>
</reference>
<dbReference type="RefSeq" id="WP_380083937.1">
    <property type="nucleotide sequence ID" value="NZ_JBHSWD010000002.1"/>
</dbReference>
<name>A0ABW1YER1_9DEIO</name>
<sequence length="88" mass="9419">MPPSHLRQAALRDYGQELSYQDAGFVSPAAYSEALHYAGQVSDAARVPARRGRPKKAAQEKLPAAETSTAEASTEPPGPGVRWEDLGQ</sequence>
<organism evidence="2 3">
    <name type="scientific">Deinococcus lacus</name>
    <dbReference type="NCBI Taxonomy" id="392561"/>
    <lineage>
        <taxon>Bacteria</taxon>
        <taxon>Thermotogati</taxon>
        <taxon>Deinococcota</taxon>
        <taxon>Deinococci</taxon>
        <taxon>Deinococcales</taxon>
        <taxon>Deinococcaceae</taxon>
        <taxon>Deinococcus</taxon>
    </lineage>
</organism>
<keyword evidence="3" id="KW-1185">Reference proteome</keyword>
<dbReference type="EMBL" id="JBHSWD010000002">
    <property type="protein sequence ID" value="MFC6592815.1"/>
    <property type="molecule type" value="Genomic_DNA"/>
</dbReference>
<evidence type="ECO:0000313" key="2">
    <source>
        <dbReference type="EMBL" id="MFC6592815.1"/>
    </source>
</evidence>
<evidence type="ECO:0000256" key="1">
    <source>
        <dbReference type="SAM" id="MobiDB-lite"/>
    </source>
</evidence>
<feature type="region of interest" description="Disordered" evidence="1">
    <location>
        <begin position="42"/>
        <end position="88"/>
    </location>
</feature>
<gene>
    <name evidence="2" type="ORF">ACFP81_12960</name>
</gene>
<comment type="caution">
    <text evidence="2">The sequence shown here is derived from an EMBL/GenBank/DDBJ whole genome shotgun (WGS) entry which is preliminary data.</text>
</comment>
<accession>A0ABW1YER1</accession>
<proteinExistence type="predicted"/>
<dbReference type="Proteomes" id="UP001596297">
    <property type="component" value="Unassembled WGS sequence"/>
</dbReference>
<evidence type="ECO:0000313" key="3">
    <source>
        <dbReference type="Proteomes" id="UP001596297"/>
    </source>
</evidence>
<protein>
    <submittedName>
        <fullName evidence="2">Uncharacterized protein</fullName>
    </submittedName>
</protein>